<dbReference type="PANTHER" id="PTHR42951">
    <property type="entry name" value="METALLO-BETA-LACTAMASE DOMAIN-CONTAINING"/>
    <property type="match status" value="1"/>
</dbReference>
<evidence type="ECO:0000313" key="3">
    <source>
        <dbReference type="Proteomes" id="UP000305238"/>
    </source>
</evidence>
<dbReference type="InterPro" id="IPR001279">
    <property type="entry name" value="Metallo-B-lactamas"/>
</dbReference>
<dbReference type="PANTHER" id="PTHR42951:SF4">
    <property type="entry name" value="ACYL-COENZYME A THIOESTERASE MBLAC2"/>
    <property type="match status" value="1"/>
</dbReference>
<organism evidence="2 3">
    <name type="scientific">Actinomadura geliboluensis</name>
    <dbReference type="NCBI Taxonomy" id="882440"/>
    <lineage>
        <taxon>Bacteria</taxon>
        <taxon>Bacillati</taxon>
        <taxon>Actinomycetota</taxon>
        <taxon>Actinomycetes</taxon>
        <taxon>Streptosporangiales</taxon>
        <taxon>Thermomonosporaceae</taxon>
        <taxon>Actinomadura</taxon>
    </lineage>
</organism>
<name>A0A5S4H5X1_9ACTN</name>
<protein>
    <submittedName>
        <fullName evidence="2">MBL fold metallo-hydrolase</fullName>
    </submittedName>
</protein>
<gene>
    <name evidence="2" type="ORF">ETD96_09725</name>
</gene>
<keyword evidence="3" id="KW-1185">Reference proteome</keyword>
<dbReference type="SMART" id="SM00849">
    <property type="entry name" value="Lactamase_B"/>
    <property type="match status" value="1"/>
</dbReference>
<comment type="caution">
    <text evidence="2">The sequence shown here is derived from an EMBL/GenBank/DDBJ whole genome shotgun (WGS) entry which is preliminary data.</text>
</comment>
<dbReference type="InterPro" id="IPR036866">
    <property type="entry name" value="RibonucZ/Hydroxyglut_hydro"/>
</dbReference>
<dbReference type="InterPro" id="IPR050855">
    <property type="entry name" value="NDM-1-like"/>
</dbReference>
<proteinExistence type="predicted"/>
<dbReference type="RefSeq" id="WP_138635985.1">
    <property type="nucleotide sequence ID" value="NZ_VCKZ01000048.1"/>
</dbReference>
<dbReference type="Proteomes" id="UP000305238">
    <property type="component" value="Unassembled WGS sequence"/>
</dbReference>
<dbReference type="Gene3D" id="3.60.15.10">
    <property type="entry name" value="Ribonuclease Z/Hydroxyacylglutathione hydrolase-like"/>
    <property type="match status" value="1"/>
</dbReference>
<dbReference type="SUPFAM" id="SSF56281">
    <property type="entry name" value="Metallo-hydrolase/oxidoreductase"/>
    <property type="match status" value="1"/>
</dbReference>
<feature type="domain" description="Metallo-beta-lactamase" evidence="1">
    <location>
        <begin position="31"/>
        <end position="215"/>
    </location>
</feature>
<evidence type="ECO:0000313" key="2">
    <source>
        <dbReference type="EMBL" id="TMR40625.1"/>
    </source>
</evidence>
<accession>A0A5S4H5X1</accession>
<dbReference type="Pfam" id="PF00753">
    <property type="entry name" value="Lactamase_B"/>
    <property type="match status" value="1"/>
</dbReference>
<dbReference type="AlphaFoldDB" id="A0A5S4H5X1"/>
<reference evidence="2 3" key="1">
    <citation type="submission" date="2019-05" db="EMBL/GenBank/DDBJ databases">
        <title>Draft genome sequence of Actinomadura geliboluensis A8036.</title>
        <authorList>
            <person name="Saricaoglu S."/>
            <person name="Isik K."/>
        </authorList>
    </citation>
    <scope>NUCLEOTIDE SEQUENCE [LARGE SCALE GENOMIC DNA]</scope>
    <source>
        <strain evidence="2 3">A8036</strain>
    </source>
</reference>
<dbReference type="EMBL" id="VCKZ01000048">
    <property type="protein sequence ID" value="TMR40625.1"/>
    <property type="molecule type" value="Genomic_DNA"/>
</dbReference>
<evidence type="ECO:0000259" key="1">
    <source>
        <dbReference type="SMART" id="SM00849"/>
    </source>
</evidence>
<dbReference type="CDD" id="cd16282">
    <property type="entry name" value="metallo-hydrolase-like_MBL-fold"/>
    <property type="match status" value="1"/>
</dbReference>
<dbReference type="GO" id="GO:0016787">
    <property type="term" value="F:hydrolase activity"/>
    <property type="evidence" value="ECO:0007669"/>
    <property type="project" value="UniProtKB-KW"/>
</dbReference>
<dbReference type="OrthoDB" id="2273115at2"/>
<keyword evidence="2" id="KW-0378">Hydrolase</keyword>
<sequence length="310" mass="33736">MTRLHGQPPARLEQLTDRVWAWVQEDGTWWVNNAGVVSGDDGLLIVDTCATERRTRAFLDAVDGETGGPVRWAVNTHAHGDHTYGNSLLPEDTVLIGHRLMCEHLRTDPVFDACPPLWEPVPDWGAVTRRVPELVLTDDLLIEEGGLTVALRHPGHPAHTTGDVVAWVLDQDVLFAGDLLFHGITPLVFMGSVEGALRSLDWLASFAPAYVVPGHGPVIKGGELEEVLARHRAYYRFVQELAAEGIRRGVDPLSAARTADLGPFAAWPDAERLVPNLHRAYADAGVGDVDVVAALTDAVTWAGHPLPTRV</sequence>